<keyword evidence="2" id="KW-1185">Reference proteome</keyword>
<dbReference type="OrthoDB" id="3306130at2759"/>
<evidence type="ECO:0000313" key="2">
    <source>
        <dbReference type="Proteomes" id="UP000886523"/>
    </source>
</evidence>
<name>A0A9P6DWF7_9AGAM</name>
<dbReference type="AlphaFoldDB" id="A0A9P6DWF7"/>
<gene>
    <name evidence="1" type="ORF">BS47DRAFT_1486123</name>
</gene>
<reference evidence="1" key="1">
    <citation type="journal article" date="2020" name="Nat. Commun.">
        <title>Large-scale genome sequencing of mycorrhizal fungi provides insights into the early evolution of symbiotic traits.</title>
        <authorList>
            <person name="Miyauchi S."/>
            <person name="Kiss E."/>
            <person name="Kuo A."/>
            <person name="Drula E."/>
            <person name="Kohler A."/>
            <person name="Sanchez-Garcia M."/>
            <person name="Morin E."/>
            <person name="Andreopoulos B."/>
            <person name="Barry K.W."/>
            <person name="Bonito G."/>
            <person name="Buee M."/>
            <person name="Carver A."/>
            <person name="Chen C."/>
            <person name="Cichocki N."/>
            <person name="Clum A."/>
            <person name="Culley D."/>
            <person name="Crous P.W."/>
            <person name="Fauchery L."/>
            <person name="Girlanda M."/>
            <person name="Hayes R.D."/>
            <person name="Keri Z."/>
            <person name="LaButti K."/>
            <person name="Lipzen A."/>
            <person name="Lombard V."/>
            <person name="Magnuson J."/>
            <person name="Maillard F."/>
            <person name="Murat C."/>
            <person name="Nolan M."/>
            <person name="Ohm R.A."/>
            <person name="Pangilinan J."/>
            <person name="Pereira M.F."/>
            <person name="Perotto S."/>
            <person name="Peter M."/>
            <person name="Pfister S."/>
            <person name="Riley R."/>
            <person name="Sitrit Y."/>
            <person name="Stielow J.B."/>
            <person name="Szollosi G."/>
            <person name="Zifcakova L."/>
            <person name="Stursova M."/>
            <person name="Spatafora J.W."/>
            <person name="Tedersoo L."/>
            <person name="Vaario L.M."/>
            <person name="Yamada A."/>
            <person name="Yan M."/>
            <person name="Wang P."/>
            <person name="Xu J."/>
            <person name="Bruns T."/>
            <person name="Baldrian P."/>
            <person name="Vilgalys R."/>
            <person name="Dunand C."/>
            <person name="Henrissat B."/>
            <person name="Grigoriev I.V."/>
            <person name="Hibbett D."/>
            <person name="Nagy L.G."/>
            <person name="Martin F.M."/>
        </authorList>
    </citation>
    <scope>NUCLEOTIDE SEQUENCE</scope>
    <source>
        <strain evidence="1">UP504</strain>
    </source>
</reference>
<sequence>MGVLQGHHEALRLPSFRRALTSLLLSSPLANAYITGIAGPTHTLHPGQKFNVTFFTEDYIQNNVQYYAIFGIAPASRPSDPTLSGISTRLGNMPKSFGTPTGAAESYFLKTAVLGTIGASETALLLTFNTTVRISPK</sequence>
<protein>
    <submittedName>
        <fullName evidence="1">Uncharacterized protein</fullName>
    </submittedName>
</protein>
<proteinExistence type="predicted"/>
<dbReference type="Proteomes" id="UP000886523">
    <property type="component" value="Unassembled WGS sequence"/>
</dbReference>
<evidence type="ECO:0000313" key="1">
    <source>
        <dbReference type="EMBL" id="KAF9512710.1"/>
    </source>
</evidence>
<organism evidence="1 2">
    <name type="scientific">Hydnum rufescens UP504</name>
    <dbReference type="NCBI Taxonomy" id="1448309"/>
    <lineage>
        <taxon>Eukaryota</taxon>
        <taxon>Fungi</taxon>
        <taxon>Dikarya</taxon>
        <taxon>Basidiomycota</taxon>
        <taxon>Agaricomycotina</taxon>
        <taxon>Agaricomycetes</taxon>
        <taxon>Cantharellales</taxon>
        <taxon>Hydnaceae</taxon>
        <taxon>Hydnum</taxon>
    </lineage>
</organism>
<dbReference type="InterPro" id="IPR045469">
    <property type="entry name" value="Nis1"/>
</dbReference>
<dbReference type="Pfam" id="PF19271">
    <property type="entry name" value="Nis1"/>
    <property type="match status" value="1"/>
</dbReference>
<accession>A0A9P6DWF7</accession>
<comment type="caution">
    <text evidence="1">The sequence shown here is derived from an EMBL/GenBank/DDBJ whole genome shotgun (WGS) entry which is preliminary data.</text>
</comment>
<dbReference type="EMBL" id="MU128983">
    <property type="protein sequence ID" value="KAF9512710.1"/>
    <property type="molecule type" value="Genomic_DNA"/>
</dbReference>